<dbReference type="PANTHER" id="PTHR43300:SF12">
    <property type="entry name" value="CHLORAMPHENICOL ACETYLTRANSFERASE"/>
    <property type="match status" value="1"/>
</dbReference>
<dbReference type="GO" id="GO:0008811">
    <property type="term" value="F:chloramphenicol O-acetyltransferase activity"/>
    <property type="evidence" value="ECO:0007669"/>
    <property type="project" value="UniProtKB-EC"/>
</dbReference>
<gene>
    <name evidence="8" type="ORF">Loak_2169</name>
</gene>
<dbReference type="Pfam" id="PF00132">
    <property type="entry name" value="Hexapep"/>
    <property type="match status" value="1"/>
</dbReference>
<dbReference type="EC" id="2.3.1.28" evidence="2"/>
<dbReference type="Proteomes" id="UP000054858">
    <property type="component" value="Unassembled WGS sequence"/>
</dbReference>
<evidence type="ECO:0000313" key="9">
    <source>
        <dbReference type="Proteomes" id="UP000054858"/>
    </source>
</evidence>
<dbReference type="GO" id="GO:0046677">
    <property type="term" value="P:response to antibiotic"/>
    <property type="evidence" value="ECO:0007669"/>
    <property type="project" value="UniProtKB-KW"/>
</dbReference>
<dbReference type="RefSeq" id="WP_025386096.1">
    <property type="nucleotide sequence ID" value="NZ_LCUA01000001.1"/>
</dbReference>
<evidence type="ECO:0000256" key="6">
    <source>
        <dbReference type="ARBA" id="ARBA00023315"/>
    </source>
</evidence>
<keyword evidence="6" id="KW-0012">Acyltransferase</keyword>
<dbReference type="PANTHER" id="PTHR43300">
    <property type="entry name" value="ACETYLTRANSFERASE"/>
    <property type="match status" value="1"/>
</dbReference>
<comment type="similarity">
    <text evidence="1">Belongs to the transferase hexapeptide repeat family.</text>
</comment>
<dbReference type="Gene3D" id="2.160.10.10">
    <property type="entry name" value="Hexapeptide repeat proteins"/>
    <property type="match status" value="1"/>
</dbReference>
<comment type="caution">
    <text evidence="8">The sequence shown here is derived from an EMBL/GenBank/DDBJ whole genome shotgun (WGS) entry which is preliminary data.</text>
</comment>
<dbReference type="EMBL" id="LNYP01000031">
    <property type="protein sequence ID" value="KTD37033.1"/>
    <property type="molecule type" value="Genomic_DNA"/>
</dbReference>
<evidence type="ECO:0000256" key="2">
    <source>
        <dbReference type="ARBA" id="ARBA00013235"/>
    </source>
</evidence>
<sequence>MAYLSQEQLLAMNFKQLGTNVKISDKASIYNPEFITIGNNSRIDDFCVISGKITVGNYVHIAAFCLIAGGTEGIIIEDFAGISYGSQIFSQSDDYSGQFMVSPLVPAEYKNELKALVTIGRHVIIGASSVVFPGVHVAEGCSVGAMTLVTKSTTPWGIYTGIPAKRVKEKSKAIELLEKKFLTEEGSH</sequence>
<evidence type="ECO:0000256" key="7">
    <source>
        <dbReference type="ARBA" id="ARBA00047633"/>
    </source>
</evidence>
<dbReference type="InterPro" id="IPR011004">
    <property type="entry name" value="Trimer_LpxA-like_sf"/>
</dbReference>
<organism evidence="8 9">
    <name type="scientific">Legionella oakridgensis</name>
    <dbReference type="NCBI Taxonomy" id="29423"/>
    <lineage>
        <taxon>Bacteria</taxon>
        <taxon>Pseudomonadati</taxon>
        <taxon>Pseudomonadota</taxon>
        <taxon>Gammaproteobacteria</taxon>
        <taxon>Legionellales</taxon>
        <taxon>Legionellaceae</taxon>
        <taxon>Legionella</taxon>
    </lineage>
</organism>
<reference evidence="8 9" key="1">
    <citation type="submission" date="2015-11" db="EMBL/GenBank/DDBJ databases">
        <title>Genomic analysis of 38 Legionella species identifies large and diverse effector repertoires.</title>
        <authorList>
            <person name="Burstein D."/>
            <person name="Amaro F."/>
            <person name="Zusman T."/>
            <person name="Lifshitz Z."/>
            <person name="Cohen O."/>
            <person name="Gilbert J.A."/>
            <person name="Pupko T."/>
            <person name="Shuman H.A."/>
            <person name="Segal G."/>
        </authorList>
    </citation>
    <scope>NUCLEOTIDE SEQUENCE [LARGE SCALE GENOMIC DNA]</scope>
    <source>
        <strain evidence="8 9">Oak Ridge-10</strain>
    </source>
</reference>
<protein>
    <recommendedName>
        <fullName evidence="3">Chloramphenicol acetyltransferase</fullName>
        <ecNumber evidence="2">2.3.1.28</ecNumber>
    </recommendedName>
</protein>
<dbReference type="AlphaFoldDB" id="A0A0W0WXH5"/>
<dbReference type="CDD" id="cd04647">
    <property type="entry name" value="LbH_MAT_like"/>
    <property type="match status" value="1"/>
</dbReference>
<comment type="catalytic activity">
    <reaction evidence="7">
        <text>chloramphenicol + acetyl-CoA = chloramphenicol 3-acetate + CoA</text>
        <dbReference type="Rhea" id="RHEA:18421"/>
        <dbReference type="ChEBI" id="CHEBI:16730"/>
        <dbReference type="ChEBI" id="CHEBI:17698"/>
        <dbReference type="ChEBI" id="CHEBI:57287"/>
        <dbReference type="ChEBI" id="CHEBI:57288"/>
        <dbReference type="EC" id="2.3.1.28"/>
    </reaction>
</comment>
<dbReference type="PATRIC" id="fig|29423.5.peg.2275"/>
<evidence type="ECO:0000256" key="4">
    <source>
        <dbReference type="ARBA" id="ARBA00022679"/>
    </source>
</evidence>
<keyword evidence="4 8" id="KW-0808">Transferase</keyword>
<proteinExistence type="inferred from homology"/>
<dbReference type="SUPFAM" id="SSF51161">
    <property type="entry name" value="Trimeric LpxA-like enzymes"/>
    <property type="match status" value="1"/>
</dbReference>
<evidence type="ECO:0000256" key="1">
    <source>
        <dbReference type="ARBA" id="ARBA00007274"/>
    </source>
</evidence>
<evidence type="ECO:0000256" key="3">
    <source>
        <dbReference type="ARBA" id="ARBA00020291"/>
    </source>
</evidence>
<dbReference type="InterPro" id="IPR001451">
    <property type="entry name" value="Hexapep"/>
</dbReference>
<evidence type="ECO:0000256" key="5">
    <source>
        <dbReference type="ARBA" id="ARBA00023251"/>
    </source>
</evidence>
<accession>A0A0W0WXH5</accession>
<dbReference type="InterPro" id="IPR050179">
    <property type="entry name" value="Trans_hexapeptide_repeat"/>
</dbReference>
<evidence type="ECO:0000313" key="8">
    <source>
        <dbReference type="EMBL" id="KTD37033.1"/>
    </source>
</evidence>
<name>A0A0W0WXH5_9GAMM</name>
<keyword evidence="5" id="KW-0046">Antibiotic resistance</keyword>